<evidence type="ECO:0000313" key="1">
    <source>
        <dbReference type="EMBL" id="ACY17577.1"/>
    </source>
</evidence>
<sequence length="303" mass="34196">MAARGKHGAGTYRKAAFAHWANLAFLAVGGLVSLFEPSALLAIIPLELGVLWVVPDLPGFRMATDKQLDVATMQREREYYMQQLWGLEPLPPKSLGQRLAGLFTEDEEIPLEARVQDRKSESFRSYLEMRRIVAKLHELGDVRGLDISARDFERFEQVINAFLRYKVAQRSLAASLAGQDERKMQKQLSEIQARLEGAAPQLRSVLLEQQRLCQQRLQRLPKIVAMLELFRTRADAIVDQLRNVHSQVLADPGMNVNSFLDDLVERQEILNDPLGALEADQLIDDFLSTPNAAALKAGQRKKQ</sequence>
<keyword evidence="2" id="KW-1185">Reference proteome</keyword>
<dbReference type="Proteomes" id="UP000001880">
    <property type="component" value="Chromosome"/>
</dbReference>
<proteinExistence type="predicted"/>
<accession>D0LVL6</accession>
<name>D0LVL6_HALO1</name>
<protein>
    <submittedName>
        <fullName evidence="1">Uncharacterized protein</fullName>
    </submittedName>
</protein>
<reference evidence="1 2" key="1">
    <citation type="journal article" date="2010" name="Stand. Genomic Sci.">
        <title>Complete genome sequence of Haliangium ochraceum type strain (SMP-2).</title>
        <authorList>
            <consortium name="US DOE Joint Genome Institute (JGI-PGF)"/>
            <person name="Ivanova N."/>
            <person name="Daum C."/>
            <person name="Lang E."/>
            <person name="Abt B."/>
            <person name="Kopitz M."/>
            <person name="Saunders E."/>
            <person name="Lapidus A."/>
            <person name="Lucas S."/>
            <person name="Glavina Del Rio T."/>
            <person name="Nolan M."/>
            <person name="Tice H."/>
            <person name="Copeland A."/>
            <person name="Cheng J.F."/>
            <person name="Chen F."/>
            <person name="Bruce D."/>
            <person name="Goodwin L."/>
            <person name="Pitluck S."/>
            <person name="Mavromatis K."/>
            <person name="Pati A."/>
            <person name="Mikhailova N."/>
            <person name="Chen A."/>
            <person name="Palaniappan K."/>
            <person name="Land M."/>
            <person name="Hauser L."/>
            <person name="Chang Y.J."/>
            <person name="Jeffries C.D."/>
            <person name="Detter J.C."/>
            <person name="Brettin T."/>
            <person name="Rohde M."/>
            <person name="Goker M."/>
            <person name="Bristow J."/>
            <person name="Markowitz V."/>
            <person name="Eisen J.A."/>
            <person name="Hugenholtz P."/>
            <person name="Kyrpides N.C."/>
            <person name="Klenk H.P."/>
        </authorList>
    </citation>
    <scope>NUCLEOTIDE SEQUENCE [LARGE SCALE GENOMIC DNA]</scope>
    <source>
        <strain evidence="2">DSM 14365 / CIP 107738 / JCM 11303 / AJ 13395 / SMP-2</strain>
    </source>
</reference>
<dbReference type="HOGENOM" id="CLU_917543_0_0_7"/>
<gene>
    <name evidence="1" type="ordered locus">Hoch_5089</name>
</gene>
<dbReference type="RefSeq" id="WP_012830169.1">
    <property type="nucleotide sequence ID" value="NC_013440.1"/>
</dbReference>
<evidence type="ECO:0000313" key="2">
    <source>
        <dbReference type="Proteomes" id="UP000001880"/>
    </source>
</evidence>
<dbReference type="STRING" id="502025.Hoch_5089"/>
<dbReference type="AlphaFoldDB" id="D0LVL6"/>
<dbReference type="EMBL" id="CP001804">
    <property type="protein sequence ID" value="ACY17577.1"/>
    <property type="molecule type" value="Genomic_DNA"/>
</dbReference>
<organism evidence="1 2">
    <name type="scientific">Haliangium ochraceum (strain DSM 14365 / JCM 11303 / SMP-2)</name>
    <dbReference type="NCBI Taxonomy" id="502025"/>
    <lineage>
        <taxon>Bacteria</taxon>
        <taxon>Pseudomonadati</taxon>
        <taxon>Myxococcota</taxon>
        <taxon>Polyangia</taxon>
        <taxon>Haliangiales</taxon>
        <taxon>Kofleriaceae</taxon>
        <taxon>Haliangium</taxon>
    </lineage>
</organism>
<dbReference type="KEGG" id="hoh:Hoch_5089"/>